<dbReference type="Proteomes" id="UP000621859">
    <property type="component" value="Unassembled WGS sequence"/>
</dbReference>
<evidence type="ECO:0000313" key="2">
    <source>
        <dbReference type="Proteomes" id="UP000621859"/>
    </source>
</evidence>
<organism evidence="1 2">
    <name type="scientific">Silvimonas amylolytica</name>
    <dbReference type="NCBI Taxonomy" id="449663"/>
    <lineage>
        <taxon>Bacteria</taxon>
        <taxon>Pseudomonadati</taxon>
        <taxon>Pseudomonadota</taxon>
        <taxon>Betaproteobacteria</taxon>
        <taxon>Neisseriales</taxon>
        <taxon>Chitinibacteraceae</taxon>
        <taxon>Silvimonas</taxon>
    </lineage>
</organism>
<keyword evidence="2" id="KW-1185">Reference proteome</keyword>
<accession>A0ABQ2PNK7</accession>
<reference evidence="2" key="1">
    <citation type="journal article" date="2019" name="Int. J. Syst. Evol. Microbiol.">
        <title>The Global Catalogue of Microorganisms (GCM) 10K type strain sequencing project: providing services to taxonomists for standard genome sequencing and annotation.</title>
        <authorList>
            <consortium name="The Broad Institute Genomics Platform"/>
            <consortium name="The Broad Institute Genome Sequencing Center for Infectious Disease"/>
            <person name="Wu L."/>
            <person name="Ma J."/>
        </authorList>
    </citation>
    <scope>NUCLEOTIDE SEQUENCE [LARGE SCALE GENOMIC DNA]</scope>
    <source>
        <strain evidence="2">CGMCC 1.8860</strain>
    </source>
</reference>
<gene>
    <name evidence="1" type="ORF">GCM10010971_26540</name>
</gene>
<protein>
    <submittedName>
        <fullName evidence="1">Uncharacterized protein</fullName>
    </submittedName>
</protein>
<sequence>MSLSPADVHLDSFKADAHNVLAVESVENCKRLIDRLACLLDLSQQMQRFGKIDKTHSHRYGVAGEDFE</sequence>
<evidence type="ECO:0000313" key="1">
    <source>
        <dbReference type="EMBL" id="GGP26835.1"/>
    </source>
</evidence>
<name>A0ABQ2PNK7_9NEIS</name>
<dbReference type="EMBL" id="BMLY01000004">
    <property type="protein sequence ID" value="GGP26835.1"/>
    <property type="molecule type" value="Genomic_DNA"/>
</dbReference>
<comment type="caution">
    <text evidence="1">The sequence shown here is derived from an EMBL/GenBank/DDBJ whole genome shotgun (WGS) entry which is preliminary data.</text>
</comment>
<proteinExistence type="predicted"/>